<dbReference type="RefSeq" id="WP_349182835.1">
    <property type="nucleotide sequence ID" value="NZ_JBBNGS010000014.1"/>
</dbReference>
<dbReference type="InterPro" id="IPR051675">
    <property type="entry name" value="Endo/Exo/Phosphatase_dom_1"/>
</dbReference>
<keyword evidence="2" id="KW-0812">Transmembrane</keyword>
<feature type="compositionally biased region" description="Acidic residues" evidence="1">
    <location>
        <begin position="60"/>
        <end position="69"/>
    </location>
</feature>
<dbReference type="SUPFAM" id="SSF47781">
    <property type="entry name" value="RuvA domain 2-like"/>
    <property type="match status" value="1"/>
</dbReference>
<dbReference type="Pfam" id="PF12836">
    <property type="entry name" value="HHH_3"/>
    <property type="match status" value="1"/>
</dbReference>
<evidence type="ECO:0000313" key="5">
    <source>
        <dbReference type="Proteomes" id="UP001478817"/>
    </source>
</evidence>
<dbReference type="InterPro" id="IPR004509">
    <property type="entry name" value="Competence_ComEA_HhH"/>
</dbReference>
<feature type="region of interest" description="Disordered" evidence="1">
    <location>
        <begin position="48"/>
        <end position="69"/>
    </location>
</feature>
<dbReference type="EMBL" id="JBBNGS010000014">
    <property type="protein sequence ID" value="MEQ2638198.1"/>
    <property type="molecule type" value="Genomic_DNA"/>
</dbReference>
<protein>
    <submittedName>
        <fullName evidence="4">ComEA family DNA-binding protein</fullName>
    </submittedName>
</protein>
<dbReference type="Gene3D" id="1.10.150.280">
    <property type="entry name" value="AF1531-like domain"/>
    <property type="match status" value="1"/>
</dbReference>
<organism evidence="4 5">
    <name type="scientific">Paratractidigestivibacter faecalis</name>
    <dbReference type="NCBI Taxonomy" id="2292441"/>
    <lineage>
        <taxon>Bacteria</taxon>
        <taxon>Bacillati</taxon>
        <taxon>Actinomycetota</taxon>
        <taxon>Coriobacteriia</taxon>
        <taxon>Coriobacteriales</taxon>
        <taxon>Atopobiaceae</taxon>
        <taxon>Paratractidigestivibacter</taxon>
    </lineage>
</organism>
<dbReference type="Pfam" id="PF10531">
    <property type="entry name" value="SLBB"/>
    <property type="match status" value="1"/>
</dbReference>
<accession>A0ABV1IH21</accession>
<dbReference type="GO" id="GO:0003677">
    <property type="term" value="F:DNA binding"/>
    <property type="evidence" value="ECO:0007669"/>
    <property type="project" value="UniProtKB-KW"/>
</dbReference>
<keyword evidence="4" id="KW-0238">DNA-binding</keyword>
<keyword evidence="2" id="KW-1133">Transmembrane helix</keyword>
<dbReference type="Gene3D" id="3.10.560.10">
    <property type="entry name" value="Outer membrane lipoprotein wza domain like"/>
    <property type="match status" value="1"/>
</dbReference>
<name>A0ABV1IH21_9ACTN</name>
<dbReference type="InterPro" id="IPR019554">
    <property type="entry name" value="Soluble_ligand-bd"/>
</dbReference>
<feature type="domain" description="Helix-hairpin-helix DNA-binding motif class 1" evidence="3">
    <location>
        <begin position="196"/>
        <end position="215"/>
    </location>
</feature>
<gene>
    <name evidence="4" type="ORF">AAAT05_07585</name>
</gene>
<proteinExistence type="predicted"/>
<dbReference type="Proteomes" id="UP001478817">
    <property type="component" value="Unassembled WGS sequence"/>
</dbReference>
<evidence type="ECO:0000259" key="3">
    <source>
        <dbReference type="SMART" id="SM00278"/>
    </source>
</evidence>
<sequence length="218" mass="21582">MQRAAKGGLARRLLAGRVPALMAALVVICLAGVLLTLGRGGGVTIERSDGGEAAAGQESDASEGGEAAETEAPVLVVHVDGCVASPGVYELAGPHLRVNDAVEAAGGLLPEADTSQMNLAAGLADGQKVLVPARAEEGAAAAAAGGGAASQTGVGSLVNINLATADQLQALSGVGEATARAIVEDREAHGPFSSVEDLMRVSGIGQKKFDKLKGQICV</sequence>
<dbReference type="NCBIfam" id="TIGR00426">
    <property type="entry name" value="competence protein ComEA helix-hairpin-helix repeat region"/>
    <property type="match status" value="1"/>
</dbReference>
<dbReference type="PANTHER" id="PTHR21180">
    <property type="entry name" value="ENDONUCLEASE/EXONUCLEASE/PHOSPHATASE FAMILY DOMAIN-CONTAINING PROTEIN 1"/>
    <property type="match status" value="1"/>
</dbReference>
<evidence type="ECO:0000256" key="2">
    <source>
        <dbReference type="SAM" id="Phobius"/>
    </source>
</evidence>
<dbReference type="PANTHER" id="PTHR21180:SF32">
    <property type="entry name" value="ENDONUCLEASE_EXONUCLEASE_PHOSPHATASE FAMILY DOMAIN-CONTAINING PROTEIN 1"/>
    <property type="match status" value="1"/>
</dbReference>
<evidence type="ECO:0000313" key="4">
    <source>
        <dbReference type="EMBL" id="MEQ2638198.1"/>
    </source>
</evidence>
<comment type="caution">
    <text evidence="4">The sequence shown here is derived from an EMBL/GenBank/DDBJ whole genome shotgun (WGS) entry which is preliminary data.</text>
</comment>
<dbReference type="InterPro" id="IPR010994">
    <property type="entry name" value="RuvA_2-like"/>
</dbReference>
<keyword evidence="5" id="KW-1185">Reference proteome</keyword>
<evidence type="ECO:0000256" key="1">
    <source>
        <dbReference type="SAM" id="MobiDB-lite"/>
    </source>
</evidence>
<feature type="transmembrane region" description="Helical" evidence="2">
    <location>
        <begin position="20"/>
        <end position="38"/>
    </location>
</feature>
<feature type="domain" description="Helix-hairpin-helix DNA-binding motif class 1" evidence="3">
    <location>
        <begin position="166"/>
        <end position="185"/>
    </location>
</feature>
<dbReference type="InterPro" id="IPR003583">
    <property type="entry name" value="Hlx-hairpin-Hlx_DNA-bd_motif"/>
</dbReference>
<dbReference type="SMART" id="SM00278">
    <property type="entry name" value="HhH1"/>
    <property type="match status" value="2"/>
</dbReference>
<keyword evidence="2" id="KW-0472">Membrane</keyword>
<reference evidence="4 5" key="1">
    <citation type="submission" date="2024-04" db="EMBL/GenBank/DDBJ databases">
        <title>Human intestinal bacterial collection.</title>
        <authorList>
            <person name="Pauvert C."/>
            <person name="Hitch T.C.A."/>
            <person name="Clavel T."/>
        </authorList>
    </citation>
    <scope>NUCLEOTIDE SEQUENCE [LARGE SCALE GENOMIC DNA]</scope>
    <source>
        <strain evidence="4 5">CLA-AA-H197</strain>
    </source>
</reference>